<accession>A0A2S5BA14</accession>
<dbReference type="Proteomes" id="UP000237144">
    <property type="component" value="Unassembled WGS sequence"/>
</dbReference>
<feature type="compositionally biased region" description="Low complexity" evidence="1">
    <location>
        <begin position="876"/>
        <end position="894"/>
    </location>
</feature>
<keyword evidence="3" id="KW-1185">Reference proteome</keyword>
<reference evidence="2 3" key="1">
    <citation type="journal article" date="2018" name="Front. Microbiol.">
        <title>Prospects for Fungal Bioremediation of Acidic Radioactive Waste Sites: Characterization and Genome Sequence of Rhodotorula taiwanensis MD1149.</title>
        <authorList>
            <person name="Tkavc R."/>
            <person name="Matrosova V.Y."/>
            <person name="Grichenko O.E."/>
            <person name="Gostincar C."/>
            <person name="Volpe R.P."/>
            <person name="Klimenkova P."/>
            <person name="Gaidamakova E.K."/>
            <person name="Zhou C.E."/>
            <person name="Stewart B.J."/>
            <person name="Lyman M.G."/>
            <person name="Malfatti S.A."/>
            <person name="Rubinfeld B."/>
            <person name="Courtot M."/>
            <person name="Singh J."/>
            <person name="Dalgard C.L."/>
            <person name="Hamilton T."/>
            <person name="Frey K.G."/>
            <person name="Gunde-Cimerman N."/>
            <person name="Dugan L."/>
            <person name="Daly M.J."/>
        </authorList>
    </citation>
    <scope>NUCLEOTIDE SEQUENCE [LARGE SCALE GENOMIC DNA]</scope>
    <source>
        <strain evidence="2 3">MD1149</strain>
    </source>
</reference>
<protein>
    <submittedName>
        <fullName evidence="2">Uncharacterized protein</fullName>
    </submittedName>
</protein>
<feature type="compositionally biased region" description="Polar residues" evidence="1">
    <location>
        <begin position="808"/>
        <end position="820"/>
    </location>
</feature>
<feature type="compositionally biased region" description="Low complexity" evidence="1">
    <location>
        <begin position="386"/>
        <end position="401"/>
    </location>
</feature>
<feature type="compositionally biased region" description="Basic and acidic residues" evidence="1">
    <location>
        <begin position="821"/>
        <end position="844"/>
    </location>
</feature>
<evidence type="ECO:0000256" key="1">
    <source>
        <dbReference type="SAM" id="MobiDB-lite"/>
    </source>
</evidence>
<feature type="compositionally biased region" description="Polar residues" evidence="1">
    <location>
        <begin position="966"/>
        <end position="990"/>
    </location>
</feature>
<evidence type="ECO:0000313" key="3">
    <source>
        <dbReference type="Proteomes" id="UP000237144"/>
    </source>
</evidence>
<feature type="compositionally biased region" description="Basic and acidic residues" evidence="1">
    <location>
        <begin position="540"/>
        <end position="553"/>
    </location>
</feature>
<comment type="caution">
    <text evidence="2">The sequence shown here is derived from an EMBL/GenBank/DDBJ whole genome shotgun (WGS) entry which is preliminary data.</text>
</comment>
<feature type="compositionally biased region" description="Low complexity" evidence="1">
    <location>
        <begin position="751"/>
        <end position="760"/>
    </location>
</feature>
<feature type="compositionally biased region" description="Basic and acidic residues" evidence="1">
    <location>
        <begin position="675"/>
        <end position="684"/>
    </location>
</feature>
<dbReference type="AlphaFoldDB" id="A0A2S5BA14"/>
<sequence length="1043" mass="109079">MRRVPPASLSLDGLQQPGPPPVDGAEYSPLEAPRLPFSSRARIHSGSSSNRTSSSSLSSLASSGSRRWSGTGAAPPGGRSGELSATRPRVELGAGHYSNGSSPAASVQSLPRVDEDMESYRYSQGDEDGTAQEELLDESERSARPNGHADPYAWERPLDAVSRHSRLLDVAPVAQSARDSRRISRLPPGVAMVDPFGFNVAADASPYDLALSASQAPANASLSTSAPVPYRSSYSGVPSVSTAPIASSSTGYRASFMGPPSSTADPGPAPITHTWAKQRASSHGELGNNAFGQPRSQIRNSLLSANSAMRATSPKPGAGPSKLSGEVDLETLPATASKRQSLAPPIPSDADYLNSRLYQRTLKAQKLVEKERAKAAARGKMSRYDSAGPASKSTSSLSSTLGGLGLRKRSGESLRPASVMSAAGVSGASSIRRSGRKSFGWFRSSSEVALPLSSSTNSAISNGRPDSIAMPTSLSLPKLPANPSRTSSNGTSSTSGGLSPLPTMPPSPNLPSEATLKAMGVSDDQLEAAAQAQVAPSARPRLDVRSTSSDRRTSSRPPMSERASSSSTGPASTGEPWRPSAMSAPTQMPALDSRPSLPPPIPVMVQSTQQSLPRSGSRDALAPLAENALRSKPSRENGLDGRPSAAVAEISPKAQQARSADIVPPQRASSAQPRQNDDRSRAQDARVLPAPVVEPPVQATYPTRPVESMRTVEPQRPAEAGLQTRNAVPQSYPARSQQAEPQRPEYRRVASSSSSSGQRTPPTPSSSLAVPSPRPTDVKRRKSGLGAFFGFGGGDKASPADRKVSAAPSLSQSGRSTSTVVERREELHEDRQRTLRKVDERDRASAPPPQKLSRDRANSTSTANEAGGFFGRGKVARPSAAPNGASSGGPAATPSKKKKEPEPFYHPSQMLNAAEPEPTRPAPTRQTSQQSQVAIRAINPSPMVAQRPSGLRSASAGSPYDGRSNGLGSSTSTFASSKERTNPASQQAPSPQKKGGLSSLFSSYGSVRSRTRSTPSAPTTGDKRAPSGHDVRTMPVLSQGQRG</sequence>
<name>A0A2S5BA14_9BASI</name>
<feature type="compositionally biased region" description="Low complexity" evidence="1">
    <location>
        <begin position="560"/>
        <end position="576"/>
    </location>
</feature>
<feature type="compositionally biased region" description="Acidic residues" evidence="1">
    <location>
        <begin position="125"/>
        <end position="137"/>
    </location>
</feature>
<feature type="compositionally biased region" description="Low complexity" evidence="1">
    <location>
        <begin position="482"/>
        <end position="501"/>
    </location>
</feature>
<evidence type="ECO:0000313" key="2">
    <source>
        <dbReference type="EMBL" id="POY73606.1"/>
    </source>
</evidence>
<feature type="compositionally biased region" description="Polar residues" evidence="1">
    <location>
        <begin position="605"/>
        <end position="614"/>
    </location>
</feature>
<dbReference type="EMBL" id="PJQD01000035">
    <property type="protein sequence ID" value="POY73606.1"/>
    <property type="molecule type" value="Genomic_DNA"/>
</dbReference>
<feature type="compositionally biased region" description="Low complexity" evidence="1">
    <location>
        <begin position="38"/>
        <end position="70"/>
    </location>
</feature>
<feature type="region of interest" description="Disordered" evidence="1">
    <location>
        <begin position="369"/>
        <end position="435"/>
    </location>
</feature>
<feature type="compositionally biased region" description="Polar residues" evidence="1">
    <location>
        <begin position="98"/>
        <end position="109"/>
    </location>
</feature>
<feature type="compositionally biased region" description="Polar residues" evidence="1">
    <location>
        <begin position="723"/>
        <end position="740"/>
    </location>
</feature>
<feature type="region of interest" description="Disordered" evidence="1">
    <location>
        <begin position="1"/>
        <end position="156"/>
    </location>
</feature>
<organism evidence="2 3">
    <name type="scientific">Rhodotorula taiwanensis</name>
    <dbReference type="NCBI Taxonomy" id="741276"/>
    <lineage>
        <taxon>Eukaryota</taxon>
        <taxon>Fungi</taxon>
        <taxon>Dikarya</taxon>
        <taxon>Basidiomycota</taxon>
        <taxon>Pucciniomycotina</taxon>
        <taxon>Microbotryomycetes</taxon>
        <taxon>Sporidiobolales</taxon>
        <taxon>Sporidiobolaceae</taxon>
        <taxon>Rhodotorula</taxon>
    </lineage>
</organism>
<feature type="region of interest" description="Disordered" evidence="1">
    <location>
        <begin position="452"/>
        <end position="1043"/>
    </location>
</feature>
<feature type="region of interest" description="Disordered" evidence="1">
    <location>
        <begin position="219"/>
        <end position="241"/>
    </location>
</feature>
<feature type="compositionally biased region" description="Low complexity" evidence="1">
    <location>
        <begin position="528"/>
        <end position="539"/>
    </location>
</feature>
<feature type="compositionally biased region" description="Low complexity" evidence="1">
    <location>
        <begin position="995"/>
        <end position="1020"/>
    </location>
</feature>
<feature type="compositionally biased region" description="Basic and acidic residues" evidence="1">
    <location>
        <begin position="1021"/>
        <end position="1032"/>
    </location>
</feature>
<feature type="compositionally biased region" description="Low complexity" evidence="1">
    <location>
        <begin position="413"/>
        <end position="432"/>
    </location>
</feature>
<proteinExistence type="predicted"/>
<feature type="region of interest" description="Disordered" evidence="1">
    <location>
        <begin position="308"/>
        <end position="351"/>
    </location>
</feature>
<dbReference type="OrthoDB" id="2529533at2759"/>
<gene>
    <name evidence="2" type="ORF">BMF94_3139</name>
</gene>